<dbReference type="SUPFAM" id="SSF103196">
    <property type="entry name" value="Roadblock/LC7 domain"/>
    <property type="match status" value="1"/>
</dbReference>
<feature type="domain" description="DUF8082" evidence="1">
    <location>
        <begin position="136"/>
        <end position="203"/>
    </location>
</feature>
<accession>A0A257LW01</accession>
<reference evidence="3" key="1">
    <citation type="submission" date="2017-07" db="EMBL/GenBank/DDBJ databases">
        <title>Novel pathways for hydrocarbon cycling and metabolic interdependencies in hydrothermal sediment communities.</title>
        <authorList>
            <person name="Dombrowski N."/>
            <person name="Seitz K."/>
            <person name="Teske A."/>
            <person name="Baker B."/>
        </authorList>
    </citation>
    <scope>NUCLEOTIDE SEQUENCE [LARGE SCALE GENOMIC DNA]</scope>
</reference>
<evidence type="ECO:0000259" key="1">
    <source>
        <dbReference type="Pfam" id="PF26309"/>
    </source>
</evidence>
<dbReference type="InterPro" id="IPR058395">
    <property type="entry name" value="DUF8082"/>
</dbReference>
<protein>
    <recommendedName>
        <fullName evidence="1">DUF8082 domain-containing protein</fullName>
    </recommendedName>
</protein>
<name>A0A257LW01_UNCW3</name>
<dbReference type="Pfam" id="PF26309">
    <property type="entry name" value="DUF8082"/>
    <property type="match status" value="1"/>
</dbReference>
<dbReference type="EMBL" id="NMUJ01000019">
    <property type="protein sequence ID" value="OYV03136.1"/>
    <property type="molecule type" value="Genomic_DNA"/>
</dbReference>
<sequence length="205" mass="23225">MMEVLKDLIKLKGVYGAFMSDNKGNIIAYDMPPGYEKDAMEEASHTVLRIVEGLDTVGCNVDHILWEYGEYRFISRKVKDGFISVLCSKTISLPLLNLSLNVIVKQINEGLIEVKPKENKKKELPPELAVAVDTSIFNTIEQELTKFIGPVAEVLITRKIGELGEERDNFPRGRLEELIDSLSAEIDSEEERQLFKQRIIDILSK</sequence>
<dbReference type="Proteomes" id="UP000216312">
    <property type="component" value="Unassembled WGS sequence"/>
</dbReference>
<organism evidence="2 3">
    <name type="scientific">candidate division WOR-3 bacterium 4484_18</name>
    <dbReference type="NCBI Taxonomy" id="2020626"/>
    <lineage>
        <taxon>Bacteria</taxon>
        <taxon>Bacteria division WOR-3</taxon>
    </lineage>
</organism>
<evidence type="ECO:0000313" key="2">
    <source>
        <dbReference type="EMBL" id="OYV03136.1"/>
    </source>
</evidence>
<dbReference type="AlphaFoldDB" id="A0A257LW01"/>
<gene>
    <name evidence="2" type="ORF">CGW93_02205</name>
</gene>
<comment type="caution">
    <text evidence="2">The sequence shown here is derived from an EMBL/GenBank/DDBJ whole genome shotgun (WGS) entry which is preliminary data.</text>
</comment>
<evidence type="ECO:0000313" key="3">
    <source>
        <dbReference type="Proteomes" id="UP000216312"/>
    </source>
</evidence>
<proteinExistence type="predicted"/>